<dbReference type="GO" id="GO:0004519">
    <property type="term" value="F:endonuclease activity"/>
    <property type="evidence" value="ECO:0007669"/>
    <property type="project" value="InterPro"/>
</dbReference>
<feature type="domain" description="Pre-toxin TG" evidence="4">
    <location>
        <begin position="92"/>
        <end position="152"/>
    </location>
</feature>
<evidence type="ECO:0000259" key="4">
    <source>
        <dbReference type="Pfam" id="PF14449"/>
    </source>
</evidence>
<evidence type="ECO:0000259" key="3">
    <source>
        <dbReference type="Pfam" id="PF14436"/>
    </source>
</evidence>
<dbReference type="Pfam" id="PF14436">
    <property type="entry name" value="EndoU_bacteria"/>
    <property type="match status" value="1"/>
</dbReference>
<dbReference type="AlphaFoldDB" id="A0A679FJH8"/>
<protein>
    <recommendedName>
        <fullName evidence="7">Pre-toxin TG domain-containing protein</fullName>
    </recommendedName>
</protein>
<organism evidence="5 6">
    <name type="scientific">Geobacillus subterraneus</name>
    <dbReference type="NCBI Taxonomy" id="129338"/>
    <lineage>
        <taxon>Bacteria</taxon>
        <taxon>Bacillati</taxon>
        <taxon>Bacillota</taxon>
        <taxon>Bacilli</taxon>
        <taxon>Bacillales</taxon>
        <taxon>Anoxybacillaceae</taxon>
        <taxon>Geobacillus</taxon>
    </lineage>
</organism>
<evidence type="ECO:0000256" key="1">
    <source>
        <dbReference type="ARBA" id="ARBA00004613"/>
    </source>
</evidence>
<keyword evidence="6" id="KW-1185">Reference proteome</keyword>
<keyword evidence="2" id="KW-0964">Secreted</keyword>
<dbReference type="InterPro" id="IPR036689">
    <property type="entry name" value="ESAT-6-like_sf"/>
</dbReference>
<evidence type="ECO:0000313" key="6">
    <source>
        <dbReference type="Proteomes" id="UP000501421"/>
    </source>
</evidence>
<dbReference type="InterPro" id="IPR027797">
    <property type="entry name" value="PT-TG_dom"/>
</dbReference>
<dbReference type="SUPFAM" id="SSF140453">
    <property type="entry name" value="EsxAB dimer-like"/>
    <property type="match status" value="1"/>
</dbReference>
<reference evidence="6" key="1">
    <citation type="journal article" date="2020" name="Microbiol. Resour. Announc.">
        <title>Complete Genome Sequence of Geobacillus sp. Strain E55-1, Isolated from Mine Geyser in Japan.</title>
        <authorList>
            <person name="Miyazaki K."/>
            <person name="Hase E."/>
            <person name="Tokito N."/>
        </authorList>
    </citation>
    <scope>NUCLEOTIDE SEQUENCE [LARGE SCALE GENOMIC DNA]</scope>
    <source>
        <strain evidence="6">E55-1</strain>
    </source>
</reference>
<evidence type="ECO:0000313" key="5">
    <source>
        <dbReference type="EMBL" id="BBW96542.1"/>
    </source>
</evidence>
<accession>A0A679FJH8</accession>
<dbReference type="CDD" id="cd20686">
    <property type="entry name" value="CdiA-CT_Ec-like"/>
    <property type="match status" value="1"/>
</dbReference>
<proteinExistence type="predicted"/>
<dbReference type="InterPro" id="IPR029501">
    <property type="entry name" value="EndoU_bac"/>
</dbReference>
<dbReference type="Pfam" id="PF14449">
    <property type="entry name" value="PT-TG"/>
    <property type="match status" value="1"/>
</dbReference>
<dbReference type="GO" id="GO:0005576">
    <property type="term" value="C:extracellular region"/>
    <property type="evidence" value="ECO:0007669"/>
    <property type="project" value="UniProtKB-SubCell"/>
</dbReference>
<comment type="subcellular location">
    <subcellularLocation>
        <location evidence="1">Secreted</location>
    </subcellularLocation>
</comment>
<sequence>MRAMIRLRPDELETVAKHIPDAEDACQRARTTLSRELSSLAMDLPGVSTPAIEALRDELIHWLRCYEEKLNEAEELLYRTAAAMRQADQTLADNMKEFGLELLGWYDVQRVFGEYDPITGERFSVGDRLLAGGMLLASIAPPAKGVGVAGKAVITEARMMDAVSALVKVKHVVRDNKMKSVFQTIYQQVIKAPLVRTIRLFKKQCDNLMELVPSVFWQPSYAGVGSPTSALRVWIDGSKDASLRMIEKVEGEMVGRRAIEAKFSSTLEKHIKHVDPNVPRKRGIGGAHNKNEFMKSEINILEVKKHEGILGVEKITYQIPSLDPKTGQRIGWKEKIFQKTVYDPKMISDEEFIKRGKEAANDAAVRGALGREWEGYDGQGIKWRGYTNENGEVTSFYPEL</sequence>
<name>A0A679FJH8_9BACL</name>
<feature type="domain" description="Bacterial EndoU nuclease" evidence="3">
    <location>
        <begin position="268"/>
        <end position="399"/>
    </location>
</feature>
<gene>
    <name evidence="5" type="ORF">GsuE55_13750</name>
</gene>
<evidence type="ECO:0008006" key="7">
    <source>
        <dbReference type="Google" id="ProtNLM"/>
    </source>
</evidence>
<dbReference type="Gene3D" id="1.10.287.850">
    <property type="entry name" value="HP0062-like domain"/>
    <property type="match status" value="1"/>
</dbReference>
<dbReference type="EMBL" id="AP022557">
    <property type="protein sequence ID" value="BBW96542.1"/>
    <property type="molecule type" value="Genomic_DNA"/>
</dbReference>
<dbReference type="Proteomes" id="UP000501421">
    <property type="component" value="Chromosome"/>
</dbReference>
<evidence type="ECO:0000256" key="2">
    <source>
        <dbReference type="ARBA" id="ARBA00022525"/>
    </source>
</evidence>